<dbReference type="EMBL" id="KF554508">
    <property type="protein sequence ID" value="AID50561.1"/>
    <property type="molecule type" value="Genomic_DNA"/>
</dbReference>
<proteinExistence type="predicted"/>
<dbReference type="GeneID" id="22277069"/>
<dbReference type="Proteomes" id="UP000027382">
    <property type="component" value="Segment"/>
</dbReference>
<sequence>MGKITKVTYDWSIDKYSRDKTHRLMKKLSKLAIKQPNNPNNRQLRQMLSLTGGSYAKVLCYIKWARAKREGNN</sequence>
<dbReference type="RefSeq" id="YP_009099170.1">
    <property type="nucleotide sequence ID" value="NC_025423.1"/>
</dbReference>
<evidence type="ECO:0000313" key="2">
    <source>
        <dbReference type="Proteomes" id="UP000027382"/>
    </source>
</evidence>
<organism evidence="1 2">
    <name type="scientific">Bacillus phage CP-51</name>
    <dbReference type="NCBI Taxonomy" id="1391188"/>
    <lineage>
        <taxon>Viruses</taxon>
        <taxon>Duplodnaviria</taxon>
        <taxon>Heunggongvirae</taxon>
        <taxon>Uroviricota</taxon>
        <taxon>Caudoviricetes</taxon>
        <taxon>Herelleviridae</taxon>
        <taxon>Spounavirinae</taxon>
        <taxon>Siminovitchvirus</taxon>
        <taxon>Siminovitchvirus CP51</taxon>
    </lineage>
</organism>
<reference evidence="1" key="1">
    <citation type="journal article" date="2014" name="Virology">
        <title>The odd one out: Bacillus ACT bacteriophage CP-51 exhibits unusual properties compared to related Spounavirinae W.Ph. and Bastille.</title>
        <authorList>
            <person name="Klumpp J."/>
            <person name="Schmuki M."/>
            <person name="Sozhamannan S."/>
            <person name="Beyer W."/>
            <person name="Fouts D.E."/>
            <person name="Bernbach V."/>
            <person name="Calendar R."/>
            <person name="Loessner M.J."/>
        </authorList>
    </citation>
    <scope>NUCLEOTIDE SEQUENCE [LARGE SCALE GENOMIC DNA]</scope>
</reference>
<dbReference type="KEGG" id="vg:22277069"/>
<keyword evidence="2" id="KW-1185">Reference proteome</keyword>
<name>A0A068EU71_9CAUD</name>
<accession>A0A068EU71</accession>
<evidence type="ECO:0000313" key="1">
    <source>
        <dbReference type="EMBL" id="AID50561.1"/>
    </source>
</evidence>
<protein>
    <submittedName>
        <fullName evidence="1">Uncharacterized protein</fullName>
    </submittedName>
</protein>